<keyword evidence="1" id="KW-0472">Membrane</keyword>
<sequence>MKVNIKIIAMLLTVPFLISICIGGLFLIAGIVLKALGYLFSFAPKLAKKEWNNYFQYLR</sequence>
<organism evidence="2">
    <name type="scientific">Siphoviridae sp. ctZ0X1</name>
    <dbReference type="NCBI Taxonomy" id="2825554"/>
    <lineage>
        <taxon>Viruses</taxon>
        <taxon>Duplodnaviria</taxon>
        <taxon>Heunggongvirae</taxon>
        <taxon>Uroviricota</taxon>
        <taxon>Caudoviricetes</taxon>
    </lineage>
</organism>
<protein>
    <submittedName>
        <fullName evidence="2">Phosphoinositide-interacting protein family</fullName>
    </submittedName>
</protein>
<proteinExistence type="predicted"/>
<reference evidence="2" key="1">
    <citation type="journal article" date="2021" name="Proc. Natl. Acad. Sci. U.S.A.">
        <title>A Catalog of Tens of Thousands of Viruses from Human Metagenomes Reveals Hidden Associations with Chronic Diseases.</title>
        <authorList>
            <person name="Tisza M.J."/>
            <person name="Buck C.B."/>
        </authorList>
    </citation>
    <scope>NUCLEOTIDE SEQUENCE</scope>
    <source>
        <strain evidence="2">CtZ0X1</strain>
    </source>
</reference>
<name>A0A8S5QDX1_9CAUD</name>
<feature type="transmembrane region" description="Helical" evidence="1">
    <location>
        <begin position="7"/>
        <end position="33"/>
    </location>
</feature>
<evidence type="ECO:0000256" key="1">
    <source>
        <dbReference type="SAM" id="Phobius"/>
    </source>
</evidence>
<evidence type="ECO:0000313" key="2">
    <source>
        <dbReference type="EMBL" id="DAE17001.1"/>
    </source>
</evidence>
<accession>A0A8S5QDX1</accession>
<keyword evidence="1" id="KW-0812">Transmembrane</keyword>
<dbReference type="EMBL" id="BK015634">
    <property type="protein sequence ID" value="DAE17001.1"/>
    <property type="molecule type" value="Genomic_DNA"/>
</dbReference>
<keyword evidence="1" id="KW-1133">Transmembrane helix</keyword>